<dbReference type="OMA" id="ENTMWHI"/>
<feature type="region of interest" description="Disordered" evidence="6">
    <location>
        <begin position="218"/>
        <end position="254"/>
    </location>
</feature>
<keyword evidence="5" id="KW-0966">Cell projection</keyword>
<dbReference type="InterPro" id="IPR008962">
    <property type="entry name" value="PapD-like_sf"/>
</dbReference>
<dbReference type="InterPro" id="IPR056306">
    <property type="entry name" value="Ig-CFAP74_2nd"/>
</dbReference>
<feature type="domain" description="CFAP74 second Ig-like" evidence="8">
    <location>
        <begin position="222"/>
        <end position="301"/>
    </location>
</feature>
<comment type="subcellular location">
    <subcellularLocation>
        <location evidence="1">Cell projection</location>
        <location evidence="1">Cilium</location>
    </subcellularLocation>
    <subcellularLocation>
        <location evidence="2">Cytoplasm</location>
    </subcellularLocation>
</comment>
<dbReference type="GeneTree" id="ENSGT00900000141054"/>
<protein>
    <submittedName>
        <fullName evidence="11">Calcium channel, voltage-dependent, L type, alpha 1D subunit, b</fullName>
    </submittedName>
</protein>
<accession>A0A671U1G1</accession>
<feature type="domain" description="CFAP74 second Ig-like" evidence="8">
    <location>
        <begin position="150"/>
        <end position="204"/>
    </location>
</feature>
<proteinExistence type="predicted"/>
<dbReference type="InterPro" id="IPR056307">
    <property type="entry name" value="Ig-CFAP74_3rd"/>
</dbReference>
<dbReference type="PANTHER" id="PTHR22538:SF0">
    <property type="entry name" value="CILIA- AND FLAGELLA-ASSOCIATED PROTEIN 74"/>
    <property type="match status" value="1"/>
</dbReference>
<evidence type="ECO:0000256" key="3">
    <source>
        <dbReference type="ARBA" id="ARBA00022490"/>
    </source>
</evidence>
<keyword evidence="12" id="KW-1185">Reference proteome</keyword>
<evidence type="ECO:0000259" key="9">
    <source>
        <dbReference type="Pfam" id="PF24778"/>
    </source>
</evidence>
<evidence type="ECO:0000313" key="11">
    <source>
        <dbReference type="Ensembl" id="ENSSAUP00010007540.1"/>
    </source>
</evidence>
<dbReference type="InterPro" id="IPR056310">
    <property type="entry name" value="Ig-CFAP74_4th"/>
</dbReference>
<evidence type="ECO:0000256" key="2">
    <source>
        <dbReference type="ARBA" id="ARBA00004496"/>
    </source>
</evidence>
<evidence type="ECO:0000256" key="1">
    <source>
        <dbReference type="ARBA" id="ARBA00004138"/>
    </source>
</evidence>
<dbReference type="Pfam" id="PF24778">
    <property type="entry name" value="Ig-CFAP74_3rd"/>
    <property type="match status" value="1"/>
</dbReference>
<dbReference type="Pfam" id="PF24770">
    <property type="entry name" value="Ig-CFAP74_2"/>
    <property type="match status" value="2"/>
</dbReference>
<evidence type="ECO:0000256" key="4">
    <source>
        <dbReference type="ARBA" id="ARBA00023069"/>
    </source>
</evidence>
<feature type="domain" description="HYDIN/VesB/CFA65-like Ig-like" evidence="7">
    <location>
        <begin position="849"/>
        <end position="906"/>
    </location>
</feature>
<dbReference type="InParanoid" id="A0A671U1G1"/>
<feature type="compositionally biased region" description="Low complexity" evidence="6">
    <location>
        <begin position="241"/>
        <end position="251"/>
    </location>
</feature>
<feature type="domain" description="CFAP74 third Ig-like" evidence="9">
    <location>
        <begin position="304"/>
        <end position="416"/>
    </location>
</feature>
<dbReference type="Pfam" id="PF24771">
    <property type="entry name" value="Ig_CFAP74_1st"/>
    <property type="match status" value="1"/>
</dbReference>
<reference evidence="11" key="3">
    <citation type="submission" date="2025-09" db="UniProtKB">
        <authorList>
            <consortium name="Ensembl"/>
        </authorList>
    </citation>
    <scope>IDENTIFICATION</scope>
</reference>
<evidence type="ECO:0000259" key="7">
    <source>
        <dbReference type="Pfam" id="PF22544"/>
    </source>
</evidence>
<organism evidence="11 12">
    <name type="scientific">Sparus aurata</name>
    <name type="common">Gilthead sea bream</name>
    <dbReference type="NCBI Taxonomy" id="8175"/>
    <lineage>
        <taxon>Eukaryota</taxon>
        <taxon>Metazoa</taxon>
        <taxon>Chordata</taxon>
        <taxon>Craniata</taxon>
        <taxon>Vertebrata</taxon>
        <taxon>Euteleostomi</taxon>
        <taxon>Actinopterygii</taxon>
        <taxon>Neopterygii</taxon>
        <taxon>Teleostei</taxon>
        <taxon>Neoteleostei</taxon>
        <taxon>Acanthomorphata</taxon>
        <taxon>Eupercaria</taxon>
        <taxon>Spariformes</taxon>
        <taxon>Sparidae</taxon>
        <taxon>Sparus</taxon>
    </lineage>
</organism>
<dbReference type="Pfam" id="PF24798">
    <property type="entry name" value="Ig-CFAP74_4th"/>
    <property type="match status" value="1"/>
</dbReference>
<dbReference type="Pfam" id="PF22544">
    <property type="entry name" value="HYDIN_VesB_CFA65-like_Ig"/>
    <property type="match status" value="1"/>
</dbReference>
<reference evidence="11" key="1">
    <citation type="submission" date="2021-04" db="EMBL/GenBank/DDBJ databases">
        <authorList>
            <consortium name="Wellcome Sanger Institute Data Sharing"/>
        </authorList>
    </citation>
    <scope>NUCLEOTIDE SEQUENCE [LARGE SCALE GENOMIC DNA]</scope>
</reference>
<dbReference type="SUPFAM" id="SSF49354">
    <property type="entry name" value="PapD-like"/>
    <property type="match status" value="1"/>
</dbReference>
<dbReference type="InterPro" id="IPR013783">
    <property type="entry name" value="Ig-like_fold"/>
</dbReference>
<dbReference type="Gene3D" id="2.60.40.10">
    <property type="entry name" value="Immunoglobulins"/>
    <property type="match status" value="5"/>
</dbReference>
<dbReference type="Ensembl" id="ENSSAUT00010008071.1">
    <property type="protein sequence ID" value="ENSSAUP00010007540.1"/>
    <property type="gene ID" value="ENSSAUG00010003755.1"/>
</dbReference>
<evidence type="ECO:0000256" key="6">
    <source>
        <dbReference type="SAM" id="MobiDB-lite"/>
    </source>
</evidence>
<reference evidence="11" key="2">
    <citation type="submission" date="2025-08" db="UniProtKB">
        <authorList>
            <consortium name="Ensembl"/>
        </authorList>
    </citation>
    <scope>IDENTIFICATION</scope>
</reference>
<name>A0A671U1G1_SPAAU</name>
<dbReference type="Proteomes" id="UP000472265">
    <property type="component" value="Chromosome 7"/>
</dbReference>
<dbReference type="InterPro" id="IPR053879">
    <property type="entry name" value="HYDIN_VesB_CFA65-like_Ig"/>
</dbReference>
<evidence type="ECO:0000259" key="8">
    <source>
        <dbReference type="Pfam" id="PF24770"/>
    </source>
</evidence>
<feature type="domain" description="CFAP74 fourth Ig-like" evidence="10">
    <location>
        <begin position="422"/>
        <end position="512"/>
    </location>
</feature>
<evidence type="ECO:0000259" key="10">
    <source>
        <dbReference type="Pfam" id="PF24798"/>
    </source>
</evidence>
<dbReference type="PANTHER" id="PTHR22538">
    <property type="entry name" value="CILIA- AND FLAGELLA-ASSOCIATED PROTEIN 74"/>
    <property type="match status" value="1"/>
</dbReference>
<feature type="compositionally biased region" description="Polar residues" evidence="6">
    <location>
        <begin position="222"/>
        <end position="237"/>
    </location>
</feature>
<keyword evidence="4" id="KW-0969">Cilium</keyword>
<evidence type="ECO:0000256" key="5">
    <source>
        <dbReference type="ARBA" id="ARBA00023273"/>
    </source>
</evidence>
<keyword evidence="3" id="KW-0963">Cytoplasm</keyword>
<dbReference type="AlphaFoldDB" id="A0A671U1G1"/>
<evidence type="ECO:0000313" key="12">
    <source>
        <dbReference type="Proteomes" id="UP000472265"/>
    </source>
</evidence>
<sequence>MQLQKLQDEKAMSVQTEVKQEQPAISSGNLNVIVKKVHGKELRGPPFLSKPEIIIFKDFEVGKMYKKKIVLTNISYVTNHCKLLGVSTHLKDFISVNFEPPGSLSAGMSCEMQAVFQPMINEDLEGEVQFASAVGPFSVPVQCTIKNCDLEVDSQFVDFGLHVVGQTISRTVTLTNKGALATLFSLDTAACLSPESSHVQVPTQVSANTCQVRRPSLDSLMDSENTTSENQRSSASIGTGELQPQQESQELSEVREGHIGPFESIKLEVVFTPTIPGEAELDFHIKFSDISSEPVRAVAVSVPIWVVQPSIDLKICMFDHLYQDSIVVQSRAKTALKLTFEVCPEMRKHMEILPKTGVIQPQSSFNAQLKFLPRCSLSKDAKKFFDSDTGVLEVPMTVQVAGQVKPVHFTVQAVVTSSDLQFDRTEVDFGYCSIYQTVISSVRLTNLSLLPQDFGFLRLPEVQPNDGFGTLLPQETLEIDLIFCAHKAKEYSFQLSCKSGMNRDFHLTCRAVVVRPPLELSHSLVQFGATAVGDHSTTIIFLINRETNHNQSKQPINTETKDAMTLVAPRLFSFLPPKDSDISIAPSAGALLPGERCLVQVTFRPRLLDQEIKEEALRLFHRAKLLREKELERNTHTEKEVRLNTHLLQSPAVTVWLPNRFLNPDTSSTSRLFHFHEHTGAYTDYLQLQCPAVQPALVVISNNGLSTIDFHQVAVGEKVIKRLTVQNISKEPLDLRSSVLDVRSVFSLLNALRCIRPGDKHTLVLAFSPCLEEKVGKQREFIKIILKMTLRMTLCGEGVVPAVTCSHPGGVLDFGYVLESESITQVFKVSHQSLRTKFVYLLFTGTQNYSGLSVFTVVPVEGSIAPGQSQDITVTFQPDHPSVNYSDRLTIELSNKSKVCMMDLKGAASSHNMYLYGGDLLKVPIESLLPPLIASDPQLAGIKASAVSSCQGHPRLL</sequence>